<dbReference type="RefSeq" id="WP_189494438.1">
    <property type="nucleotide sequence ID" value="NZ_BMZH01000001.1"/>
</dbReference>
<comment type="function">
    <text evidence="1">Mediates coordination of peptidoglycan synthesis and outer membrane constriction during cell division.</text>
</comment>
<dbReference type="Pfam" id="PF13174">
    <property type="entry name" value="TPR_6"/>
    <property type="match status" value="1"/>
</dbReference>
<evidence type="ECO:0000256" key="1">
    <source>
        <dbReference type="HAMAP-Rule" id="MF_02066"/>
    </source>
</evidence>
<dbReference type="Gene3D" id="1.25.40.10">
    <property type="entry name" value="Tetratricopeptide repeat domain"/>
    <property type="match status" value="1"/>
</dbReference>
<dbReference type="InterPro" id="IPR019734">
    <property type="entry name" value="TPR_rpt"/>
</dbReference>
<keyword evidence="1" id="KW-0732">Signal</keyword>
<dbReference type="InterPro" id="IPR011990">
    <property type="entry name" value="TPR-like_helical_dom_sf"/>
</dbReference>
<keyword evidence="3" id="KW-1185">Reference proteome</keyword>
<evidence type="ECO:0000313" key="3">
    <source>
        <dbReference type="Proteomes" id="UP000634004"/>
    </source>
</evidence>
<comment type="similarity">
    <text evidence="1">Belongs to the CpoB family.</text>
</comment>
<accession>A0A8J3CPL7</accession>
<organism evidence="2 3">
    <name type="scientific">Algimonas arctica</name>
    <dbReference type="NCBI Taxonomy" id="1479486"/>
    <lineage>
        <taxon>Bacteria</taxon>
        <taxon>Pseudomonadati</taxon>
        <taxon>Pseudomonadota</taxon>
        <taxon>Alphaproteobacteria</taxon>
        <taxon>Maricaulales</taxon>
        <taxon>Robiginitomaculaceae</taxon>
        <taxon>Algimonas</taxon>
    </lineage>
</organism>
<comment type="caution">
    <text evidence="2">The sequence shown here is derived from an EMBL/GenBank/DDBJ whole genome shotgun (WGS) entry which is preliminary data.</text>
</comment>
<dbReference type="EMBL" id="BMZH01000001">
    <property type="protein sequence ID" value="GHA82431.1"/>
    <property type="molecule type" value="Genomic_DNA"/>
</dbReference>
<name>A0A8J3CPL7_9PROT</name>
<feature type="coiled-coil region" evidence="1">
    <location>
        <begin position="26"/>
        <end position="95"/>
    </location>
</feature>
<dbReference type="Pfam" id="PF13432">
    <property type="entry name" value="TPR_16"/>
    <property type="match status" value="1"/>
</dbReference>
<evidence type="ECO:0000313" key="2">
    <source>
        <dbReference type="EMBL" id="GHA82431.1"/>
    </source>
</evidence>
<reference evidence="2" key="1">
    <citation type="journal article" date="2014" name="Int. J. Syst. Evol. Microbiol.">
        <title>Complete genome sequence of Corynebacterium casei LMG S-19264T (=DSM 44701T), isolated from a smear-ripened cheese.</title>
        <authorList>
            <consortium name="US DOE Joint Genome Institute (JGI-PGF)"/>
            <person name="Walter F."/>
            <person name="Albersmeier A."/>
            <person name="Kalinowski J."/>
            <person name="Ruckert C."/>
        </authorList>
    </citation>
    <scope>NUCLEOTIDE SEQUENCE</scope>
    <source>
        <strain evidence="2">KCTC 32513</strain>
    </source>
</reference>
<gene>
    <name evidence="1" type="primary">cpoB</name>
    <name evidence="2" type="ORF">GCM10009069_01980</name>
</gene>
<dbReference type="Proteomes" id="UP000634004">
    <property type="component" value="Unassembled WGS sequence"/>
</dbReference>
<keyword evidence="1" id="KW-0574">Periplasm</keyword>
<keyword evidence="1" id="KW-0175">Coiled coil</keyword>
<sequence length="286" mass="30885" precursor="true">MPLIFRTFLSLTVILSVATPVFAQSRAELAAQNDALRVRIERLESRMLTGDPAAERLMGRVDTLETTIRTLRGEIERLSYERELADAEVNALESDIRILQTLSTRMQIHLDAVDLVAAQNAPKVDDTYVGGPATLSQIQGPPTTRTENFVLPPASENSSNDASLLLDMGKSLLAEGDYAGAETALIQYLQLNTEANDRGEANFWLGESLFVQGQYNAAAESYIASMRASGDGPKAPDALVKLGASLREMGQAGEACTALNSFNDQFPNATQSARDKAAREASRTGC</sequence>
<dbReference type="AlphaFoldDB" id="A0A8J3CPL7"/>
<dbReference type="GO" id="GO:0043093">
    <property type="term" value="P:FtsZ-dependent cytokinesis"/>
    <property type="evidence" value="ECO:0007669"/>
    <property type="project" value="UniProtKB-UniRule"/>
</dbReference>
<dbReference type="InterPro" id="IPR014162">
    <property type="entry name" value="CpoB_C"/>
</dbReference>
<proteinExistence type="inferred from homology"/>
<keyword evidence="1" id="KW-0132">Cell division</keyword>
<dbReference type="HAMAP" id="MF_02066">
    <property type="entry name" value="CpoB"/>
    <property type="match status" value="1"/>
</dbReference>
<keyword evidence="1" id="KW-0131">Cell cycle</keyword>
<comment type="subcellular location">
    <subcellularLocation>
        <location evidence="1">Periplasm</location>
    </subcellularLocation>
</comment>
<feature type="signal peptide" evidence="1">
    <location>
        <begin position="1"/>
        <end position="23"/>
    </location>
</feature>
<dbReference type="InterPro" id="IPR034706">
    <property type="entry name" value="CpoB"/>
</dbReference>
<dbReference type="SUPFAM" id="SSF48452">
    <property type="entry name" value="TPR-like"/>
    <property type="match status" value="1"/>
</dbReference>
<protein>
    <recommendedName>
        <fullName evidence="1">Cell division coordinator CpoB</fullName>
    </recommendedName>
</protein>
<reference evidence="2" key="2">
    <citation type="submission" date="2020-09" db="EMBL/GenBank/DDBJ databases">
        <authorList>
            <person name="Sun Q."/>
            <person name="Kim S."/>
        </authorList>
    </citation>
    <scope>NUCLEOTIDE SEQUENCE</scope>
    <source>
        <strain evidence="2">KCTC 32513</strain>
    </source>
</reference>
<dbReference type="GO" id="GO:0030288">
    <property type="term" value="C:outer membrane-bounded periplasmic space"/>
    <property type="evidence" value="ECO:0007669"/>
    <property type="project" value="UniProtKB-UniRule"/>
</dbReference>
<dbReference type="NCBIfam" id="TIGR02795">
    <property type="entry name" value="tol_pal_ybgF"/>
    <property type="match status" value="1"/>
</dbReference>
<feature type="chain" id="PRO_5035348500" description="Cell division coordinator CpoB" evidence="1">
    <location>
        <begin position="24"/>
        <end position="286"/>
    </location>
</feature>